<keyword evidence="8" id="KW-0812">Transmembrane</keyword>
<comment type="caution">
    <text evidence="7">Lacks conserved residue(s) required for the propagation of feature annotation.</text>
</comment>
<dbReference type="EMBL" id="CP019434">
    <property type="protein sequence ID" value="APZ42356.1"/>
    <property type="molecule type" value="Genomic_DNA"/>
</dbReference>
<dbReference type="EC" id="4.2.2.n1" evidence="7"/>
<dbReference type="GO" id="GO:0009279">
    <property type="term" value="C:cell outer membrane"/>
    <property type="evidence" value="ECO:0007669"/>
    <property type="project" value="UniProtKB-SubCell"/>
</dbReference>
<evidence type="ECO:0000313" key="11">
    <source>
        <dbReference type="Proteomes" id="UP000243807"/>
    </source>
</evidence>
<keyword evidence="5 7" id="KW-0456">Lyase</keyword>
<comment type="similarity">
    <text evidence="7">In the C-terminal section; belongs to the transglycosylase Slt family.</text>
</comment>
<keyword evidence="4 7" id="KW-0998">Cell outer membrane</keyword>
<dbReference type="NCBIfam" id="NF008112">
    <property type="entry name" value="PRK10859.1"/>
    <property type="match status" value="1"/>
</dbReference>
<dbReference type="RefSeq" id="WP_076835909.1">
    <property type="nucleotide sequence ID" value="NZ_CP019434.1"/>
</dbReference>
<evidence type="ECO:0000256" key="6">
    <source>
        <dbReference type="ARBA" id="ARBA00023316"/>
    </source>
</evidence>
<evidence type="ECO:0000256" key="2">
    <source>
        <dbReference type="ARBA" id="ARBA00022729"/>
    </source>
</evidence>
<evidence type="ECO:0000256" key="3">
    <source>
        <dbReference type="ARBA" id="ARBA00023136"/>
    </source>
</evidence>
<dbReference type="Gene3D" id="3.40.190.10">
    <property type="entry name" value="Periplasmic binding protein-like II"/>
    <property type="match status" value="2"/>
</dbReference>
<dbReference type="SMART" id="SM00062">
    <property type="entry name" value="PBPb"/>
    <property type="match status" value="1"/>
</dbReference>
<dbReference type="HAMAP" id="MF_02016">
    <property type="entry name" value="MltF"/>
    <property type="match status" value="1"/>
</dbReference>
<sequence length="497" mass="56701">MTNDNPPPPKPSVNRRNQRLLQRRLIRRIEVLVFLLIVMVALAYVFSNTPPSELARIKASGTLVVATRNGPTTYYQGPSGPTGFEYDLVEAFARYLGVKVRWVFPHNGSNILSMVEYGRVELAAAGIAKTPQREQAVRFGPTYQTITQQVIYLSGRRRPRSVKDLIGKTITVLANSSFSARLQALKKKYPGLSWRTSLNTSAEELLYRVYKGQIDYTIDDSNDFMLNRRYYPQLVAAFNLGKPQKLAWAMRKNGDNSLYDATVKFFAKIKKDGTLHRITERYYGHVRNYDYVGTFTFMKYVETRLPKWIPLFKAAGKKYHINWRLLAAQSYQESHWNPNAVSPTGVRGLMMLTPPTAAHLGVKNLVDPEESVMGGAAYLDEVLGWIPQSVKEPDRMWFALASYNVGFGHILDAMAIARKLGKNQNSWTAIKDILPLLTQRKWYSLTRNGYARGREAVTYVQNIRSYYDILMWLKKHRDGQSLKQPLPSSLQFLPPSL</sequence>
<evidence type="ECO:0000256" key="8">
    <source>
        <dbReference type="SAM" id="Phobius"/>
    </source>
</evidence>
<keyword evidence="11" id="KW-1185">Reference proteome</keyword>
<evidence type="ECO:0000256" key="1">
    <source>
        <dbReference type="ARBA" id="ARBA00010333"/>
    </source>
</evidence>
<evidence type="ECO:0000313" key="10">
    <source>
        <dbReference type="EMBL" id="APZ42356.1"/>
    </source>
</evidence>
<name>A0A1P8UEW7_9GAMM</name>
<evidence type="ECO:0000256" key="7">
    <source>
        <dbReference type="HAMAP-Rule" id="MF_02016"/>
    </source>
</evidence>
<dbReference type="InterPro" id="IPR023703">
    <property type="entry name" value="MltF"/>
</dbReference>
<accession>A0A1P8UEW7</accession>
<organism evidence="10 11">
    <name type="scientific">Acidihalobacter ferrooxydans</name>
    <dbReference type="NCBI Taxonomy" id="1765967"/>
    <lineage>
        <taxon>Bacteria</taxon>
        <taxon>Pseudomonadati</taxon>
        <taxon>Pseudomonadota</taxon>
        <taxon>Gammaproteobacteria</taxon>
        <taxon>Chromatiales</taxon>
        <taxon>Ectothiorhodospiraceae</taxon>
        <taxon>Acidihalobacter</taxon>
    </lineage>
</organism>
<evidence type="ECO:0000256" key="4">
    <source>
        <dbReference type="ARBA" id="ARBA00023237"/>
    </source>
</evidence>
<keyword evidence="2 7" id="KW-0732">Signal</keyword>
<proteinExistence type="inferred from homology"/>
<dbReference type="GO" id="GO:0071555">
    <property type="term" value="P:cell wall organization"/>
    <property type="evidence" value="ECO:0007669"/>
    <property type="project" value="UniProtKB-KW"/>
</dbReference>
<keyword evidence="6 7" id="KW-0961">Cell wall biogenesis/degradation</keyword>
<dbReference type="AlphaFoldDB" id="A0A1P8UEW7"/>
<protein>
    <recommendedName>
        <fullName evidence="7">Membrane-bound lytic murein transglycosylase F</fullName>
        <ecNumber evidence="7">4.2.2.n1</ecNumber>
    </recommendedName>
    <alternativeName>
        <fullName evidence="7">Murein lyase F</fullName>
    </alternativeName>
</protein>
<feature type="transmembrane region" description="Helical" evidence="8">
    <location>
        <begin position="25"/>
        <end position="46"/>
    </location>
</feature>
<comment type="catalytic activity">
    <reaction evidence="7">
        <text>Exolytic cleavage of the (1-&gt;4)-beta-glycosidic linkage between N-acetylmuramic acid (MurNAc) and N-acetylglucosamine (GlcNAc) residues in peptidoglycan, from either the reducing or the non-reducing ends of the peptidoglycan chains, with concomitant formation of a 1,6-anhydrobond in the MurNAc residue.</text>
        <dbReference type="EC" id="4.2.2.n1"/>
    </reaction>
</comment>
<dbReference type="InterPro" id="IPR023346">
    <property type="entry name" value="Lysozyme-like_dom_sf"/>
</dbReference>
<comment type="similarity">
    <text evidence="1">Belongs to the bacterial solute-binding protein 3 family.</text>
</comment>
<dbReference type="Gene3D" id="1.10.530.10">
    <property type="match status" value="1"/>
</dbReference>
<comment type="similarity">
    <text evidence="7">In the N-terminal section; belongs to the bacterial solute-binding protein 3 family.</text>
</comment>
<dbReference type="STRING" id="1765967.BW247_04000"/>
<dbReference type="CDD" id="cd13403">
    <property type="entry name" value="MLTF-like"/>
    <property type="match status" value="1"/>
</dbReference>
<evidence type="ECO:0000256" key="5">
    <source>
        <dbReference type="ARBA" id="ARBA00023239"/>
    </source>
</evidence>
<dbReference type="InterPro" id="IPR008258">
    <property type="entry name" value="Transglycosylase_SLT_dom_1"/>
</dbReference>
<feature type="domain" description="Solute-binding protein family 3/N-terminal" evidence="9">
    <location>
        <begin position="62"/>
        <end position="286"/>
    </location>
</feature>
<reference evidence="10 11" key="1">
    <citation type="submission" date="2017-01" db="EMBL/GenBank/DDBJ databases">
        <title>Draft sequence of Acidihalobacter ferrooxidans strain DSM 14175 (strain V8).</title>
        <authorList>
            <person name="Khaleque H.N."/>
            <person name="Ramsay J.P."/>
            <person name="Murphy R.J.T."/>
            <person name="Kaksonen A.H."/>
            <person name="Boxall N.J."/>
            <person name="Watkin E.L.J."/>
        </authorList>
    </citation>
    <scope>NUCLEOTIDE SEQUENCE [LARGE SCALE GENOMIC DNA]</scope>
    <source>
        <strain evidence="10 11">V8</strain>
    </source>
</reference>
<dbReference type="InterPro" id="IPR001638">
    <property type="entry name" value="Solute-binding_3/MltF_N"/>
</dbReference>
<dbReference type="GO" id="GO:0016998">
    <property type="term" value="P:cell wall macromolecule catabolic process"/>
    <property type="evidence" value="ECO:0007669"/>
    <property type="project" value="UniProtKB-UniRule"/>
</dbReference>
<comment type="domain">
    <text evidence="7">The N-terminal domain does not have lytic activity and probably modulates enzymatic activity. The C-terminal domain is the catalytic active domain.</text>
</comment>
<dbReference type="Pfam" id="PF00497">
    <property type="entry name" value="SBP_bac_3"/>
    <property type="match status" value="1"/>
</dbReference>
<dbReference type="GO" id="GO:0009253">
    <property type="term" value="P:peptidoglycan catabolic process"/>
    <property type="evidence" value="ECO:0007669"/>
    <property type="project" value="TreeGrafter"/>
</dbReference>
<keyword evidence="3 7" id="KW-0472">Membrane</keyword>
<dbReference type="CDD" id="cd01009">
    <property type="entry name" value="PBP2_YfhD_N"/>
    <property type="match status" value="1"/>
</dbReference>
<comment type="subcellular location">
    <subcellularLocation>
        <location evidence="7">Cell outer membrane</location>
        <topology evidence="7">Peripheral membrane protein</topology>
    </subcellularLocation>
    <text evidence="7">Attached to the inner leaflet of the outer membrane.</text>
</comment>
<evidence type="ECO:0000259" key="9">
    <source>
        <dbReference type="SMART" id="SM00062"/>
    </source>
</evidence>
<dbReference type="Pfam" id="PF01464">
    <property type="entry name" value="SLT"/>
    <property type="match status" value="1"/>
</dbReference>
<comment type="function">
    <text evidence="7">Murein-degrading enzyme that degrades murein glycan strands and insoluble, high-molecular weight murein sacculi, with the concomitant formation of a 1,6-anhydromuramoyl product. Lytic transglycosylases (LTs) play an integral role in the metabolism of the peptidoglycan (PG) sacculus. Their lytic action creates space within the PG sacculus to allow for its expansion as well as for the insertion of various structures such as secretion systems and flagella.</text>
</comment>
<feature type="active site" evidence="7">
    <location>
        <position position="333"/>
    </location>
</feature>
<dbReference type="GO" id="GO:0008933">
    <property type="term" value="F:peptidoglycan lytic transglycosylase activity"/>
    <property type="evidence" value="ECO:0007669"/>
    <property type="project" value="UniProtKB-UniRule"/>
</dbReference>
<dbReference type="PANTHER" id="PTHR35936">
    <property type="entry name" value="MEMBRANE-BOUND LYTIC MUREIN TRANSGLYCOSYLASE F"/>
    <property type="match status" value="1"/>
</dbReference>
<gene>
    <name evidence="7" type="primary">mltF</name>
    <name evidence="10" type="ORF">BW247_04000</name>
</gene>
<dbReference type="KEGG" id="afy:BW247_04000"/>
<dbReference type="PANTHER" id="PTHR35936:SF32">
    <property type="entry name" value="MEMBRANE-BOUND LYTIC MUREIN TRANSGLYCOSYLASE F"/>
    <property type="match status" value="1"/>
</dbReference>
<dbReference type="Proteomes" id="UP000243807">
    <property type="component" value="Chromosome"/>
</dbReference>
<keyword evidence="8" id="KW-1133">Transmembrane helix</keyword>
<dbReference type="SUPFAM" id="SSF53955">
    <property type="entry name" value="Lysozyme-like"/>
    <property type="match status" value="1"/>
</dbReference>
<feature type="region of interest" description="LT domain" evidence="7">
    <location>
        <begin position="287"/>
        <end position="497"/>
    </location>
</feature>
<dbReference type="SUPFAM" id="SSF53850">
    <property type="entry name" value="Periplasmic binding protein-like II"/>
    <property type="match status" value="1"/>
</dbReference>
<dbReference type="OrthoDB" id="9815002at2"/>